<evidence type="ECO:0000256" key="2">
    <source>
        <dbReference type="ARBA" id="ARBA00023125"/>
    </source>
</evidence>
<dbReference type="InterPro" id="IPR016032">
    <property type="entry name" value="Sig_transdc_resp-reg_C-effctor"/>
</dbReference>
<name>A0A1G9TNM3_9ACTN</name>
<accession>A0A1G9TNM3</accession>
<gene>
    <name evidence="5" type="ORF">SAMN05421869_14544</name>
</gene>
<dbReference type="Pfam" id="PF03704">
    <property type="entry name" value="BTAD"/>
    <property type="match status" value="1"/>
</dbReference>
<dbReference type="STRING" id="633440.SAMN05421869_14544"/>
<dbReference type="InterPro" id="IPR011990">
    <property type="entry name" value="TPR-like_helical_dom_sf"/>
</dbReference>
<dbReference type="SUPFAM" id="SSF48452">
    <property type="entry name" value="TPR-like"/>
    <property type="match status" value="3"/>
</dbReference>
<dbReference type="GO" id="GO:0000160">
    <property type="term" value="P:phosphorelay signal transduction system"/>
    <property type="evidence" value="ECO:0007669"/>
    <property type="project" value="InterPro"/>
</dbReference>
<dbReference type="SMART" id="SM00862">
    <property type="entry name" value="Trans_reg_C"/>
    <property type="match status" value="1"/>
</dbReference>
<feature type="DNA-binding region" description="OmpR/PhoB-type" evidence="3">
    <location>
        <begin position="1"/>
        <end position="96"/>
    </location>
</feature>
<evidence type="ECO:0000259" key="4">
    <source>
        <dbReference type="PROSITE" id="PS51755"/>
    </source>
</evidence>
<dbReference type="InterPro" id="IPR001867">
    <property type="entry name" value="OmpR/PhoB-type_DNA-bd"/>
</dbReference>
<dbReference type="GO" id="GO:0003677">
    <property type="term" value="F:DNA binding"/>
    <property type="evidence" value="ECO:0007669"/>
    <property type="project" value="UniProtKB-UniRule"/>
</dbReference>
<dbReference type="PRINTS" id="PR00364">
    <property type="entry name" value="DISEASERSIST"/>
</dbReference>
<dbReference type="InterPro" id="IPR027417">
    <property type="entry name" value="P-loop_NTPase"/>
</dbReference>
<sequence length="1069" mass="113614">MRFRVLGPLEVSTDDGTPVKVPEVKVRLLLADLLSHDGRSVPVDRLVEDLWGAAPPRDPAAVLRTKVAQLRRALESAERGGRDLVVWQPPGYALRVEADAVDARRFGVLTGRARAVADPAVRAVLLADALALWRGEAYADFAGETFLQGTITRLGEQRLSAMEEHAEVELALGRHEHLLGDLAERVRRHPLRERFRTAYMQALYRSGRQNEALETYHDLRERLAGELGLDPSPESAALYQAILRQDTGLGVARLRGNLPVPVTELIGREAAVARLERLLSANRLVTLTGAGGVGKTRLAVAAADRLARSFADGVWLVELAALDHPARAGARATPADVATLIAAALGLADATVPGPRGHPAPIVERVAAAVRERRMLLVLDNCEHVVEPAAEVAARLLAGAPGLRLLATSREPLGIAGEHLQVVAPLEVPAAGADPALVARADAVRLFVARAAAAAGELVLDARTAEAVGVICRRLDGIPLALELAAARVRSLGVAEVARRLDARFRLLTGGRRDAPARQRTLRAVIDWSWELLAGPERVVLCRLALHPDGCTLDAAESVCATSGVPRDDVADLLAGLVDRSLVAVTGDRYRLADSVAAYCVERLAESGELATARRRHHDHYAGLAERAGSLLRGPGQRRWLRLLDAETANLRGVFDDAVRAGDGPLVRRLATALSWYWLLRGRLEEAHRAFTRVLSLGAGDPGSAAWCSALALITGQAIGGGRAPATGHGLLATELGEIDDPRAGWILGSSLFGVGDLPGSERLTRRALAAFEARGDVWGTAAALNTLAWHATARGAIAAAERDAERSLAAFTELGDAWGQMMALESLAGAAEATGRYERAASLFRRSLGIAEQLGFGIEIPFKLCGLAEVHLATGEHHTAERLYERARRLAAEQSVRSAETYALIGLARIARLTDRLDIAEAHLGVVLEWHREHGHEPNVGAAALTELGLLAHRRGDAGQARARHEEACRISRDGGDPRTVARALEGLAGTLALMGEHVPAARLLGTAAAARTSTAAAAPPLAERLAVDETTAVVRDALGPGPYAAEYERGGADYATWASGAPEGALT</sequence>
<dbReference type="Gene3D" id="1.25.40.10">
    <property type="entry name" value="Tetratricopeptide repeat domain"/>
    <property type="match status" value="3"/>
</dbReference>
<dbReference type="CDD" id="cd15831">
    <property type="entry name" value="BTAD"/>
    <property type="match status" value="1"/>
</dbReference>
<keyword evidence="6" id="KW-1185">Reference proteome</keyword>
<evidence type="ECO:0000256" key="3">
    <source>
        <dbReference type="PROSITE-ProRule" id="PRU01091"/>
    </source>
</evidence>
<dbReference type="Proteomes" id="UP000199202">
    <property type="component" value="Unassembled WGS sequence"/>
</dbReference>
<dbReference type="RefSeq" id="WP_090946833.1">
    <property type="nucleotide sequence ID" value="NZ_FNDJ01000045.1"/>
</dbReference>
<comment type="similarity">
    <text evidence="1">Belongs to the AfsR/DnrI/RedD regulatory family.</text>
</comment>
<proteinExistence type="inferred from homology"/>
<dbReference type="SMART" id="SM00028">
    <property type="entry name" value="TPR"/>
    <property type="match status" value="4"/>
</dbReference>
<dbReference type="AlphaFoldDB" id="A0A1G9TNM3"/>
<dbReference type="PANTHER" id="PTHR47691">
    <property type="entry name" value="REGULATOR-RELATED"/>
    <property type="match status" value="1"/>
</dbReference>
<keyword evidence="2 3" id="KW-0238">DNA-binding</keyword>
<dbReference type="InterPro" id="IPR036388">
    <property type="entry name" value="WH-like_DNA-bd_sf"/>
</dbReference>
<dbReference type="Gene3D" id="1.10.10.10">
    <property type="entry name" value="Winged helix-like DNA-binding domain superfamily/Winged helix DNA-binding domain"/>
    <property type="match status" value="1"/>
</dbReference>
<dbReference type="Gene3D" id="3.40.50.300">
    <property type="entry name" value="P-loop containing nucleotide triphosphate hydrolases"/>
    <property type="match status" value="1"/>
</dbReference>
<evidence type="ECO:0000313" key="6">
    <source>
        <dbReference type="Proteomes" id="UP000199202"/>
    </source>
</evidence>
<protein>
    <submittedName>
        <fullName evidence="5">Predicted ATPase</fullName>
    </submittedName>
</protein>
<evidence type="ECO:0000256" key="1">
    <source>
        <dbReference type="ARBA" id="ARBA00005820"/>
    </source>
</evidence>
<dbReference type="PROSITE" id="PS51755">
    <property type="entry name" value="OMPR_PHOB"/>
    <property type="match status" value="1"/>
</dbReference>
<dbReference type="EMBL" id="FNDJ01000045">
    <property type="protein sequence ID" value="SDM49242.1"/>
    <property type="molecule type" value="Genomic_DNA"/>
</dbReference>
<dbReference type="InterPro" id="IPR019734">
    <property type="entry name" value="TPR_rpt"/>
</dbReference>
<dbReference type="GO" id="GO:0006355">
    <property type="term" value="P:regulation of DNA-templated transcription"/>
    <property type="evidence" value="ECO:0007669"/>
    <property type="project" value="InterPro"/>
</dbReference>
<evidence type="ECO:0000313" key="5">
    <source>
        <dbReference type="EMBL" id="SDM49242.1"/>
    </source>
</evidence>
<dbReference type="OrthoDB" id="3194665at2"/>
<dbReference type="SMART" id="SM01043">
    <property type="entry name" value="BTAD"/>
    <property type="match status" value="1"/>
</dbReference>
<organism evidence="5 6">
    <name type="scientific">Nonomuraea jiangxiensis</name>
    <dbReference type="NCBI Taxonomy" id="633440"/>
    <lineage>
        <taxon>Bacteria</taxon>
        <taxon>Bacillati</taxon>
        <taxon>Actinomycetota</taxon>
        <taxon>Actinomycetes</taxon>
        <taxon>Streptosporangiales</taxon>
        <taxon>Streptosporangiaceae</taxon>
        <taxon>Nonomuraea</taxon>
    </lineage>
</organism>
<dbReference type="PANTHER" id="PTHR47691:SF3">
    <property type="entry name" value="HTH-TYPE TRANSCRIPTIONAL REGULATOR RV0890C-RELATED"/>
    <property type="match status" value="1"/>
</dbReference>
<dbReference type="SUPFAM" id="SSF46894">
    <property type="entry name" value="C-terminal effector domain of the bipartite response regulators"/>
    <property type="match status" value="1"/>
</dbReference>
<dbReference type="InterPro" id="IPR005158">
    <property type="entry name" value="BTAD"/>
</dbReference>
<dbReference type="SUPFAM" id="SSF52540">
    <property type="entry name" value="P-loop containing nucleoside triphosphate hydrolases"/>
    <property type="match status" value="1"/>
</dbReference>
<reference evidence="5 6" key="1">
    <citation type="submission" date="2016-10" db="EMBL/GenBank/DDBJ databases">
        <authorList>
            <person name="de Groot N.N."/>
        </authorList>
    </citation>
    <scope>NUCLEOTIDE SEQUENCE [LARGE SCALE GENOMIC DNA]</scope>
    <source>
        <strain evidence="5 6">CGMCC 4.6533</strain>
    </source>
</reference>
<feature type="domain" description="OmpR/PhoB-type" evidence="4">
    <location>
        <begin position="1"/>
        <end position="96"/>
    </location>
</feature>